<dbReference type="STRING" id="1798374.A2Z33_03490"/>
<dbReference type="AlphaFoldDB" id="A0A1F5YWB7"/>
<dbReference type="Proteomes" id="UP000178448">
    <property type="component" value="Unassembled WGS sequence"/>
</dbReference>
<dbReference type="SUPFAM" id="SSF55008">
    <property type="entry name" value="HMA, heavy metal-associated domain"/>
    <property type="match status" value="1"/>
</dbReference>
<evidence type="ECO:0000313" key="2">
    <source>
        <dbReference type="EMBL" id="OGG04192.1"/>
    </source>
</evidence>
<evidence type="ECO:0000313" key="3">
    <source>
        <dbReference type="Proteomes" id="UP000178448"/>
    </source>
</evidence>
<dbReference type="Gene3D" id="3.30.70.100">
    <property type="match status" value="1"/>
</dbReference>
<proteinExistence type="predicted"/>
<dbReference type="PROSITE" id="PS50846">
    <property type="entry name" value="HMA_2"/>
    <property type="match status" value="1"/>
</dbReference>
<feature type="domain" description="HMA" evidence="1">
    <location>
        <begin position="2"/>
        <end position="66"/>
    </location>
</feature>
<name>A0A1F5YWB7_9BACT</name>
<evidence type="ECO:0000259" key="1">
    <source>
        <dbReference type="PROSITE" id="PS50846"/>
    </source>
</evidence>
<protein>
    <recommendedName>
        <fullName evidence="1">HMA domain-containing protein</fullName>
    </recommendedName>
</protein>
<reference evidence="2 3" key="1">
    <citation type="journal article" date="2016" name="Nat. Commun.">
        <title>Thousands of microbial genomes shed light on interconnected biogeochemical processes in an aquifer system.</title>
        <authorList>
            <person name="Anantharaman K."/>
            <person name="Brown C.T."/>
            <person name="Hug L.A."/>
            <person name="Sharon I."/>
            <person name="Castelle C.J."/>
            <person name="Probst A.J."/>
            <person name="Thomas B.C."/>
            <person name="Singh A."/>
            <person name="Wilkins M.J."/>
            <person name="Karaoz U."/>
            <person name="Brodie E.L."/>
            <person name="Williams K.H."/>
            <person name="Hubbard S.S."/>
            <person name="Banfield J.F."/>
        </authorList>
    </citation>
    <scope>NUCLEOTIDE SEQUENCE [LARGE SCALE GENOMIC DNA]</scope>
</reference>
<dbReference type="EMBL" id="MFJD01000004">
    <property type="protein sequence ID" value="OGG04192.1"/>
    <property type="molecule type" value="Genomic_DNA"/>
</dbReference>
<dbReference type="InterPro" id="IPR036163">
    <property type="entry name" value="HMA_dom_sf"/>
</dbReference>
<organism evidence="2 3">
    <name type="scientific">Candidatus Gottesmanbacteria bacterium RBG_16_52_11</name>
    <dbReference type="NCBI Taxonomy" id="1798374"/>
    <lineage>
        <taxon>Bacteria</taxon>
        <taxon>Candidatus Gottesmaniibacteriota</taxon>
    </lineage>
</organism>
<dbReference type="GO" id="GO:0046872">
    <property type="term" value="F:metal ion binding"/>
    <property type="evidence" value="ECO:0007669"/>
    <property type="project" value="InterPro"/>
</dbReference>
<gene>
    <name evidence="2" type="ORF">A2Z33_03490</name>
</gene>
<dbReference type="InterPro" id="IPR006121">
    <property type="entry name" value="HMA_dom"/>
</dbReference>
<dbReference type="Pfam" id="PF00403">
    <property type="entry name" value="HMA"/>
    <property type="match status" value="1"/>
</dbReference>
<sequence>MIKKTLKVGDMHCTSCALMIEAELEDAGVKARCSYADQTLDVEYDESRVSLDTIREAVKKAGYTLTVGK</sequence>
<accession>A0A1F5YWB7</accession>
<dbReference type="CDD" id="cd00371">
    <property type="entry name" value="HMA"/>
    <property type="match status" value="1"/>
</dbReference>
<comment type="caution">
    <text evidence="2">The sequence shown here is derived from an EMBL/GenBank/DDBJ whole genome shotgun (WGS) entry which is preliminary data.</text>
</comment>